<evidence type="ECO:0000256" key="3">
    <source>
        <dbReference type="ARBA" id="ARBA00023125"/>
    </source>
</evidence>
<comment type="similarity">
    <text evidence="1">Belongs to the type-I restriction system S methylase family.</text>
</comment>
<dbReference type="InterPro" id="IPR044946">
    <property type="entry name" value="Restrct_endonuc_typeI_TRD_sf"/>
</dbReference>
<dbReference type="Proteomes" id="UP000315395">
    <property type="component" value="Chromosome"/>
</dbReference>
<dbReference type="SUPFAM" id="SSF116734">
    <property type="entry name" value="DNA methylase specificity domain"/>
    <property type="match status" value="2"/>
</dbReference>
<protein>
    <recommendedName>
        <fullName evidence="5">Type I restriction modification DNA specificity domain-containing protein</fullName>
    </recommendedName>
</protein>
<dbReference type="InterPro" id="IPR000055">
    <property type="entry name" value="Restrct_endonuc_typeI_TRD"/>
</dbReference>
<dbReference type="REBASE" id="353384">
    <property type="entry name" value="S.OspM54III"/>
</dbReference>
<evidence type="ECO:0000256" key="4">
    <source>
        <dbReference type="ARBA" id="ARBA00038652"/>
    </source>
</evidence>
<sequence length="419" mass="45788">MARVTLGKMLQPQPGSELDVERPYLRAAHVQPDGLVVHLDDDQVMWFRPGELRALDLQPNDVVIVEGGAGYGRSGLIRDGHSGWGFQNSIVRVRPFPDLSHGPFVDYALQSALAEGRIALVASTATIPHFTAEKVAAFPIPRPPLVDQRAIADYLDRETAEIDLLIEKQTALIDRLRERRRAMISSMVVGGSSTVGGSQERPVALDQQLSALPSGWGRVRLSRLATSPVTAGVDFSAAMLSEGHIRYVRTTDIATLASLTSADKAVGITYEMAGTSLVRRDDLLFTRSGSLGTSYLHQSDEVMAYAGYLVRLRPDTGRCLPRFLGWWSQSDDHLDQIAVGATRSTIENFSASRFSAMRVPLPPLEEQQRIVNHLDHETATNDEVIAKTARFIELTKERRSALITAAVTGQVDVTGRGAA</sequence>
<keyword evidence="7" id="KW-1185">Reference proteome</keyword>
<evidence type="ECO:0000256" key="1">
    <source>
        <dbReference type="ARBA" id="ARBA00010923"/>
    </source>
</evidence>
<dbReference type="PANTHER" id="PTHR43140">
    <property type="entry name" value="TYPE-1 RESTRICTION ENZYME ECOKI SPECIFICITY PROTEIN"/>
    <property type="match status" value="1"/>
</dbReference>
<evidence type="ECO:0000256" key="2">
    <source>
        <dbReference type="ARBA" id="ARBA00022747"/>
    </source>
</evidence>
<dbReference type="PANTHER" id="PTHR43140:SF1">
    <property type="entry name" value="TYPE I RESTRICTION ENZYME ECOKI SPECIFICITY SUBUNIT"/>
    <property type="match status" value="1"/>
</dbReference>
<feature type="domain" description="Type I restriction modification DNA specificity" evidence="5">
    <location>
        <begin position="213"/>
        <end position="379"/>
    </location>
</feature>
<gene>
    <name evidence="6" type="ORF">FNH13_17685</name>
</gene>
<evidence type="ECO:0000313" key="6">
    <source>
        <dbReference type="EMBL" id="QDO89932.1"/>
    </source>
</evidence>
<keyword evidence="2" id="KW-0680">Restriction system</keyword>
<keyword evidence="3" id="KW-0238">DNA-binding</keyword>
<dbReference type="GO" id="GO:0009307">
    <property type="term" value="P:DNA restriction-modification system"/>
    <property type="evidence" value="ECO:0007669"/>
    <property type="project" value="UniProtKB-KW"/>
</dbReference>
<dbReference type="GO" id="GO:0003677">
    <property type="term" value="F:DNA binding"/>
    <property type="evidence" value="ECO:0007669"/>
    <property type="project" value="UniProtKB-KW"/>
</dbReference>
<dbReference type="Gene3D" id="3.90.220.20">
    <property type="entry name" value="DNA methylase specificity domains"/>
    <property type="match status" value="2"/>
</dbReference>
<dbReference type="InterPro" id="IPR051212">
    <property type="entry name" value="Type-I_RE_S_subunit"/>
</dbReference>
<name>A0A516GEH9_9MICO</name>
<proteinExistence type="inferred from homology"/>
<dbReference type="AlphaFoldDB" id="A0A516GEH9"/>
<dbReference type="EMBL" id="CP041616">
    <property type="protein sequence ID" value="QDO89932.1"/>
    <property type="molecule type" value="Genomic_DNA"/>
</dbReference>
<reference evidence="6 7" key="1">
    <citation type="submission" date="2019-07" db="EMBL/GenBank/DDBJ databases">
        <title>complete genome sequencing of Ornithinimicrobium sp. H23M54.</title>
        <authorList>
            <person name="Bae J.-W."/>
            <person name="Lee S.-Y."/>
        </authorList>
    </citation>
    <scope>NUCLEOTIDE SEQUENCE [LARGE SCALE GENOMIC DNA]</scope>
    <source>
        <strain evidence="6 7">H23M54</strain>
    </source>
</reference>
<comment type="subunit">
    <text evidence="4">The methyltransferase is composed of M and S polypeptides.</text>
</comment>
<evidence type="ECO:0000259" key="5">
    <source>
        <dbReference type="Pfam" id="PF01420"/>
    </source>
</evidence>
<dbReference type="OrthoDB" id="3197085at2"/>
<dbReference type="Pfam" id="PF01420">
    <property type="entry name" value="Methylase_S"/>
    <property type="match status" value="1"/>
</dbReference>
<evidence type="ECO:0000313" key="7">
    <source>
        <dbReference type="Proteomes" id="UP000315395"/>
    </source>
</evidence>
<organism evidence="6 7">
    <name type="scientific">Ornithinimicrobium ciconiae</name>
    <dbReference type="NCBI Taxonomy" id="2594265"/>
    <lineage>
        <taxon>Bacteria</taxon>
        <taxon>Bacillati</taxon>
        <taxon>Actinomycetota</taxon>
        <taxon>Actinomycetes</taxon>
        <taxon>Micrococcales</taxon>
        <taxon>Ornithinimicrobiaceae</taxon>
        <taxon>Ornithinimicrobium</taxon>
    </lineage>
</organism>
<dbReference type="KEGG" id="orz:FNH13_17685"/>
<accession>A0A516GEH9</accession>